<dbReference type="Gene3D" id="3.40.50.150">
    <property type="entry name" value="Vaccinia Virus protein VP39"/>
    <property type="match status" value="1"/>
</dbReference>
<dbReference type="InterPro" id="IPR010031">
    <property type="entry name" value="FAD_lactone_oxidase-like"/>
</dbReference>
<evidence type="ECO:0000313" key="6">
    <source>
        <dbReference type="EMBL" id="KRG22751.1"/>
    </source>
</evidence>
<evidence type="ECO:0000313" key="8">
    <source>
        <dbReference type="Proteomes" id="UP000051497"/>
    </source>
</evidence>
<dbReference type="InterPro" id="IPR016169">
    <property type="entry name" value="FAD-bd_PCMH_sub2"/>
</dbReference>
<gene>
    <name evidence="6" type="primary">dprE1</name>
    <name evidence="6" type="ORF">HT99x_00292</name>
    <name evidence="7" type="ORF">HT99x_010630</name>
</gene>
<reference evidence="7" key="2">
    <citation type="journal article" date="2016" name="Genome Announc.">
        <title>Draft Genome Sequences of Two Novel Amoeba-Resistant Intranuclear Bacteria, 'Candidatus Berkiella cookevillensis' and 'Candidatus Berkiella aquae'.</title>
        <authorList>
            <person name="Mehari Y.T."/>
            <person name="Arivett B.A."/>
            <person name="Farone A.L."/>
            <person name="Gunderson J.H."/>
            <person name="Farone M.B."/>
        </authorList>
    </citation>
    <scope>NUCLEOTIDE SEQUENCE</scope>
    <source>
        <strain evidence="7">HT99</strain>
    </source>
</reference>
<reference evidence="7" key="3">
    <citation type="submission" date="2021-06" db="EMBL/GenBank/DDBJ databases">
        <title>Genomic Description and Analysis of Intracellular Bacteria, Candidatus Berkiella cookevillensis and Candidatus Berkiella aquae.</title>
        <authorList>
            <person name="Kidane D.T."/>
            <person name="Mehari Y.T."/>
            <person name="Rice F.C."/>
            <person name="Arivett B.A."/>
            <person name="Farone A.L."/>
            <person name="Berk S.G."/>
            <person name="Farone M.B."/>
        </authorList>
    </citation>
    <scope>NUCLEOTIDE SEQUENCE</scope>
    <source>
        <strain evidence="7">HT99</strain>
    </source>
</reference>
<dbReference type="PANTHER" id="PTHR43762:SF1">
    <property type="entry name" value="D-ARABINONO-1,4-LACTONE OXIDASE"/>
    <property type="match status" value="1"/>
</dbReference>
<sequence>MNILNKIRYSLPKAGKLSEIPASWIDKIYVKSNNSWYKKPLRALEVRMLFTLFFPILALVDTVGAILAACFYRIVGNRKLAAKKYDLSIKNLLGFLAFPLGIINPNLVSFYFIPKKNQANQVVSGGKLYTQTAVIEQPKTIKRLQSIVKEAAKQGQKISIIGAGKSQGQQFMPTDNNIAIDMSRLNQITINAGKKTATVDAGATWGDLQLKANQHHLAVKVMQASNIFSIGGSIGTNIHGWHKAGTVANTIKSLTIMDPSGKIKKLTPKDELFGYVIGGFGQFGIVLKAEIKLAKNHLLTEKSETVTIKDYVNYFYRNVKNDKKAKMHLFRLSLDSHDLLGEGVAVNYVKEDTTSVVPIPDLQKEPKRGQRFERIAVNFLRNTKSFRNFYWRYEKRRLLNNQNKLTANEIMHPPINAMFNNSESQAEWLQEYFIPGKNLEAFLQELSSLLKANDVPLINATVRYVAKDNITKMGYANKGDRFAVVLCFNQLLRPEEIIKSKKWIREATELSLKHKGTFYLPYQAVASEKQFEQGYPTARKVAEKKKKVDPENRFSSRFAEQYVTKKRNDRHFYKNILASKQRKELFGGFLENILQRVDKDKLYHLLEDILSYADTKEQIYTELRNRIAEIKPSMLQTTRQIFKSLNTIKQDLSEQAKALMSDRKDPINGMIEIGYPGRFIRSFKRKLNIQGDISVVNTEESMTDYIQSGFPRPYNRFVPLNDYQPLSQNDYKDNSVDLITCFIGLHHIPTEKLDAFLASIRRVLRPGGTFLLVDHDVTNESKRDYANLAHSVYNAVYDVPVAEEMNEIRNFKSMKEWQTILARHGLAKTNARQGTMIREGDPTVNTMVRFTNMKEVKAKIKQQVEKKQVKPLLNSYTLRRSSRLAGNTRPIERTLSVQRRNKVKI</sequence>
<dbReference type="EMBL" id="LKAJ01000001">
    <property type="protein sequence ID" value="KRG22751.1"/>
    <property type="molecule type" value="Genomic_DNA"/>
</dbReference>
<evidence type="ECO:0000259" key="5">
    <source>
        <dbReference type="PROSITE" id="PS51387"/>
    </source>
</evidence>
<keyword evidence="1" id="KW-0285">Flavoprotein</keyword>
<organism evidence="6">
    <name type="scientific">Candidatus Berkiella aquae</name>
    <dbReference type="NCBI Taxonomy" id="295108"/>
    <lineage>
        <taxon>Bacteria</taxon>
        <taxon>Pseudomonadati</taxon>
        <taxon>Pseudomonadota</taxon>
        <taxon>Gammaproteobacteria</taxon>
        <taxon>Candidatus Berkiellales</taxon>
        <taxon>Candidatus Berkiellaceae</taxon>
        <taxon>Candidatus Berkiella</taxon>
    </lineage>
</organism>
<dbReference type="CDD" id="cd02440">
    <property type="entry name" value="AdoMet_MTases"/>
    <property type="match status" value="1"/>
</dbReference>
<dbReference type="GO" id="GO:0016020">
    <property type="term" value="C:membrane"/>
    <property type="evidence" value="ECO:0007669"/>
    <property type="project" value="InterPro"/>
</dbReference>
<evidence type="ECO:0000256" key="2">
    <source>
        <dbReference type="ARBA" id="ARBA00022827"/>
    </source>
</evidence>
<evidence type="ECO:0000313" key="7">
    <source>
        <dbReference type="EMBL" id="MCS5711888.1"/>
    </source>
</evidence>
<name>A0A0Q9YPL6_9GAMM</name>
<dbReference type="InterPro" id="IPR036318">
    <property type="entry name" value="FAD-bd_PCMH-like_sf"/>
</dbReference>
<keyword evidence="3 6" id="KW-0560">Oxidoreductase</keyword>
<dbReference type="InterPro" id="IPR007173">
    <property type="entry name" value="ALO_C"/>
</dbReference>
<feature type="transmembrane region" description="Helical" evidence="4">
    <location>
        <begin position="92"/>
        <end position="113"/>
    </location>
</feature>
<dbReference type="PANTHER" id="PTHR43762">
    <property type="entry name" value="L-GULONOLACTONE OXIDASE"/>
    <property type="match status" value="1"/>
</dbReference>
<evidence type="ECO:0000256" key="4">
    <source>
        <dbReference type="SAM" id="Phobius"/>
    </source>
</evidence>
<dbReference type="Pfam" id="PF13649">
    <property type="entry name" value="Methyltransf_25"/>
    <property type="match status" value="1"/>
</dbReference>
<dbReference type="AlphaFoldDB" id="A0A0Q9YPL6"/>
<dbReference type="PROSITE" id="PS51387">
    <property type="entry name" value="FAD_PCMH"/>
    <property type="match status" value="1"/>
</dbReference>
<comment type="caution">
    <text evidence="6">The sequence shown here is derived from an EMBL/GenBank/DDBJ whole genome shotgun (WGS) entry which is preliminary data.</text>
</comment>
<keyword evidence="2" id="KW-0274">FAD</keyword>
<keyword evidence="8" id="KW-1185">Reference proteome</keyword>
<reference evidence="6" key="1">
    <citation type="submission" date="2015-09" db="EMBL/GenBank/DDBJ databases">
        <title>Draft Genome Sequences of Two Novel Amoeba-resistant Intranuclear Bacteria, Candidatus Berkiella cookevillensis and Candidatus Berkiella aquae.</title>
        <authorList>
            <person name="Mehari Y.T."/>
            <person name="Arivett B.A."/>
            <person name="Farone A.L."/>
            <person name="Gunderson J.H."/>
            <person name="Farone M.B."/>
        </authorList>
    </citation>
    <scope>NUCLEOTIDE SEQUENCE [LARGE SCALE GENOMIC DNA]</scope>
    <source>
        <strain evidence="6">HT99</strain>
    </source>
</reference>
<dbReference type="OrthoDB" id="9800184at2"/>
<feature type="domain" description="FAD-binding PCMH-type" evidence="5">
    <location>
        <begin position="127"/>
        <end position="296"/>
    </location>
</feature>
<keyword evidence="4" id="KW-0472">Membrane</keyword>
<dbReference type="RefSeq" id="WP_075064931.1">
    <property type="nucleotide sequence ID" value="NZ_LKAJ02000001.1"/>
</dbReference>
<dbReference type="SUPFAM" id="SSF53335">
    <property type="entry name" value="S-adenosyl-L-methionine-dependent methyltransferases"/>
    <property type="match status" value="1"/>
</dbReference>
<dbReference type="Pfam" id="PF01565">
    <property type="entry name" value="FAD_binding_4"/>
    <property type="match status" value="1"/>
</dbReference>
<dbReference type="GO" id="GO:0003885">
    <property type="term" value="F:D-arabinono-1,4-lactone oxidase activity"/>
    <property type="evidence" value="ECO:0007669"/>
    <property type="project" value="InterPro"/>
</dbReference>
<feature type="transmembrane region" description="Helical" evidence="4">
    <location>
        <begin position="48"/>
        <end position="72"/>
    </location>
</feature>
<dbReference type="EC" id="1.-.-.-" evidence="6"/>
<dbReference type="InterPro" id="IPR029063">
    <property type="entry name" value="SAM-dependent_MTases_sf"/>
</dbReference>
<dbReference type="InterPro" id="IPR041698">
    <property type="entry name" value="Methyltransf_25"/>
</dbReference>
<dbReference type="GO" id="GO:0071949">
    <property type="term" value="F:FAD binding"/>
    <property type="evidence" value="ECO:0007669"/>
    <property type="project" value="InterPro"/>
</dbReference>
<dbReference type="SUPFAM" id="SSF56176">
    <property type="entry name" value="FAD-binding/transporter-associated domain-like"/>
    <property type="match status" value="1"/>
</dbReference>
<keyword evidence="4" id="KW-1133">Transmembrane helix</keyword>
<evidence type="ECO:0000256" key="3">
    <source>
        <dbReference type="ARBA" id="ARBA00023002"/>
    </source>
</evidence>
<dbReference type="EMBL" id="LKAJ02000001">
    <property type="protein sequence ID" value="MCS5711888.1"/>
    <property type="molecule type" value="Genomic_DNA"/>
</dbReference>
<dbReference type="Pfam" id="PF04030">
    <property type="entry name" value="ALO"/>
    <property type="match status" value="1"/>
</dbReference>
<dbReference type="InterPro" id="IPR016164">
    <property type="entry name" value="FAD-linked_Oxase-like_C"/>
</dbReference>
<dbReference type="InterPro" id="IPR016166">
    <property type="entry name" value="FAD-bd_PCMH"/>
</dbReference>
<proteinExistence type="predicted"/>
<dbReference type="Proteomes" id="UP000051497">
    <property type="component" value="Unassembled WGS sequence"/>
</dbReference>
<accession>A0A0Q9YPL6</accession>
<evidence type="ECO:0000256" key="1">
    <source>
        <dbReference type="ARBA" id="ARBA00022630"/>
    </source>
</evidence>
<dbReference type="STRING" id="295108.HT99x_00292"/>
<protein>
    <submittedName>
        <fullName evidence="7">FAD-binding protein</fullName>
    </submittedName>
    <submittedName>
        <fullName evidence="6">Putative decaprenylphosphoryl-beta-D-ribose oxidase</fullName>
        <ecNumber evidence="6">1.-.-.-</ecNumber>
    </submittedName>
</protein>
<dbReference type="Gene3D" id="3.30.465.10">
    <property type="match status" value="1"/>
</dbReference>
<keyword evidence="4" id="KW-0812">Transmembrane</keyword>
<dbReference type="SUPFAM" id="SSF55103">
    <property type="entry name" value="FAD-linked oxidases, C-terminal domain"/>
    <property type="match status" value="1"/>
</dbReference>
<dbReference type="InterPro" id="IPR006094">
    <property type="entry name" value="Oxid_FAD_bind_N"/>
</dbReference>